<evidence type="ECO:0000313" key="3">
    <source>
        <dbReference type="Proteomes" id="UP000198740"/>
    </source>
</evidence>
<evidence type="ECO:0000313" key="1">
    <source>
        <dbReference type="EMBL" id="SDR36840.1"/>
    </source>
</evidence>
<dbReference type="RefSeq" id="WP_143513899.1">
    <property type="nucleotide sequence ID" value="NZ_FNKM01000002.1"/>
</dbReference>
<dbReference type="Proteomes" id="UP000317267">
    <property type="component" value="Unassembled WGS sequence"/>
</dbReference>
<evidence type="ECO:0000313" key="4">
    <source>
        <dbReference type="Proteomes" id="UP000317267"/>
    </source>
</evidence>
<dbReference type="Proteomes" id="UP000198740">
    <property type="component" value="Unassembled WGS sequence"/>
</dbReference>
<sequence>MLKDRAQKATALKLCVSKRWLPQLEVEIESTNRVEKSKYLLTDLDVLAVTGSPTGQHVKLVFDCKSGLRESAIGRAFWLHGVMAKVNADHGFVVINSKIKLSRDHRLSASEIGVSLLQESEFDDLAVGMGGTTHISETDALCSDISIWEEFLSIPGKYPVFADYFSFSRSSYWVIKDSGEQCRKTVAKLRSIRSELDPSKPEHLAIFGDCVSLFMLSISSLANRLFLILMRPASREEFSSLLLAFLYGGYENLQAALKIRKLATGAGSEDIVSIFPDTERFEQLVREVIQAPQQALPAALLAREMSFGSLKSKPATQLQLSIAEESPYSPKFLLLAAEYLQRSLKLPPEFGTIYSDAAMSLISSKIK</sequence>
<proteinExistence type="predicted"/>
<reference evidence="1 3" key="1">
    <citation type="submission" date="2016-10" db="EMBL/GenBank/DDBJ databases">
        <authorList>
            <person name="Varghese N."/>
            <person name="Submissions S."/>
        </authorList>
    </citation>
    <scope>NUCLEOTIDE SEQUENCE [LARGE SCALE GENOMIC DNA]</scope>
    <source>
        <strain evidence="1 3">BS2976</strain>
    </source>
</reference>
<dbReference type="EMBL" id="VFES01000012">
    <property type="protein sequence ID" value="TWR64248.1"/>
    <property type="molecule type" value="Genomic_DNA"/>
</dbReference>
<evidence type="ECO:0000313" key="2">
    <source>
        <dbReference type="EMBL" id="TWR64248.1"/>
    </source>
</evidence>
<dbReference type="EMBL" id="FNKM01000002">
    <property type="protein sequence ID" value="SDR36840.1"/>
    <property type="molecule type" value="Genomic_DNA"/>
</dbReference>
<keyword evidence="3" id="KW-1185">Reference proteome</keyword>
<dbReference type="OrthoDB" id="7066132at2"/>
<protein>
    <submittedName>
        <fullName evidence="2">Uncharacterized protein</fullName>
    </submittedName>
</protein>
<gene>
    <name evidence="2" type="ORF">FIV39_18825</name>
    <name evidence="1" type="ORF">SAMN04490186_5679</name>
</gene>
<reference evidence="2 4" key="2">
    <citation type="submission" date="2019-06" db="EMBL/GenBank/DDBJ databases">
        <title>Pseudomonas bimorpha sp. nov. isolated from bovine raw milk and skim milk concentrate.</title>
        <authorList>
            <person name="Hofmann K."/>
            <person name="Huptas C."/>
            <person name="Doll E."/>
            <person name="Scherer S."/>
            <person name="Wenning M."/>
        </authorList>
    </citation>
    <scope>NUCLEOTIDE SEQUENCE [LARGE SCALE GENOMIC DNA]</scope>
    <source>
        <strain evidence="2 4">DSM 17515</strain>
    </source>
</reference>
<comment type="caution">
    <text evidence="2">The sequence shown here is derived from an EMBL/GenBank/DDBJ whole genome shotgun (WGS) entry which is preliminary data.</text>
</comment>
<organism evidence="2 4">
    <name type="scientific">Pseudomonas grimontii</name>
    <dbReference type="NCBI Taxonomy" id="129847"/>
    <lineage>
        <taxon>Bacteria</taxon>
        <taxon>Pseudomonadati</taxon>
        <taxon>Pseudomonadota</taxon>
        <taxon>Gammaproteobacteria</taxon>
        <taxon>Pseudomonadales</taxon>
        <taxon>Pseudomonadaceae</taxon>
        <taxon>Pseudomonas</taxon>
    </lineage>
</organism>
<dbReference type="AlphaFoldDB" id="A0A1H1IGQ7"/>
<name>A0A1H1IGQ7_9PSED</name>
<accession>A0A1H1IGQ7</accession>